<dbReference type="NCBIfam" id="NF009554">
    <property type="entry name" value="PRK12999.1"/>
    <property type="match status" value="1"/>
</dbReference>
<dbReference type="InterPro" id="IPR005930">
    <property type="entry name" value="Pyruv_COase"/>
</dbReference>
<dbReference type="InterPro" id="IPR003379">
    <property type="entry name" value="Carboxylase_cons_dom"/>
</dbReference>
<dbReference type="SUPFAM" id="SSF51569">
    <property type="entry name" value="Aldolase"/>
    <property type="match status" value="1"/>
</dbReference>
<evidence type="ECO:0000256" key="3">
    <source>
        <dbReference type="ARBA" id="ARBA00013057"/>
    </source>
</evidence>
<dbReference type="InterPro" id="IPR013785">
    <property type="entry name" value="Aldolase_TIM"/>
</dbReference>
<dbReference type="GO" id="GO:0004736">
    <property type="term" value="F:pyruvate carboxylase activity"/>
    <property type="evidence" value="ECO:0007669"/>
    <property type="project" value="UniProtKB-EC"/>
</dbReference>
<evidence type="ECO:0000256" key="6">
    <source>
        <dbReference type="ARBA" id="ARBA00022723"/>
    </source>
</evidence>
<evidence type="ECO:0000256" key="11">
    <source>
        <dbReference type="PIRNR" id="PIRNR001594"/>
    </source>
</evidence>
<dbReference type="Pfam" id="PF00364">
    <property type="entry name" value="Biotin_lipoyl"/>
    <property type="match status" value="1"/>
</dbReference>
<dbReference type="Gene3D" id="3.20.20.70">
    <property type="entry name" value="Aldolase class I"/>
    <property type="match status" value="1"/>
</dbReference>
<dbReference type="CDD" id="cd06850">
    <property type="entry name" value="biotinyl_domain"/>
    <property type="match status" value="1"/>
</dbReference>
<dbReference type="PANTHER" id="PTHR43778">
    <property type="entry name" value="PYRUVATE CARBOXYLASE"/>
    <property type="match status" value="1"/>
</dbReference>
<dbReference type="EC" id="6.4.1.1" evidence="3 11"/>
<keyword evidence="8 11" id="KW-0067">ATP-binding</keyword>
<dbReference type="InParanoid" id="A0A0G4GW83"/>
<feature type="binding site" evidence="13">
    <location>
        <position position="236"/>
    </location>
    <ligand>
        <name>ATP</name>
        <dbReference type="ChEBI" id="CHEBI:30616"/>
    </ligand>
</feature>
<dbReference type="PROSITE" id="PS50968">
    <property type="entry name" value="BIOTINYL_LIPOYL"/>
    <property type="match status" value="1"/>
</dbReference>
<dbReference type="Gene3D" id="3.10.600.10">
    <property type="entry name" value="pyruvate carboxylase f1077a mutant domain"/>
    <property type="match status" value="1"/>
</dbReference>
<dbReference type="SUPFAM" id="SSF89000">
    <property type="entry name" value="post-HMGL domain-like"/>
    <property type="match status" value="1"/>
</dbReference>
<dbReference type="NCBIfam" id="TIGR01235">
    <property type="entry name" value="pyruv_carbox"/>
    <property type="match status" value="1"/>
</dbReference>
<dbReference type="InterPro" id="IPR005479">
    <property type="entry name" value="CPAse_ATP-bd"/>
</dbReference>
<dbReference type="OMA" id="AEACICY"/>
<dbReference type="InterPro" id="IPR005482">
    <property type="entry name" value="Biotin_COase_C"/>
</dbReference>
<dbReference type="PROSITE" id="PS00867">
    <property type="entry name" value="CPSASE_2"/>
    <property type="match status" value="1"/>
</dbReference>
<dbReference type="Pfam" id="PF02785">
    <property type="entry name" value="Biotin_carb_C"/>
    <property type="match status" value="1"/>
</dbReference>
<dbReference type="SUPFAM" id="SSF52440">
    <property type="entry name" value="PreATP-grasp domain"/>
    <property type="match status" value="1"/>
</dbReference>
<evidence type="ECO:0000256" key="13">
    <source>
        <dbReference type="PIRSR" id="PIRSR001594-2"/>
    </source>
</evidence>
<dbReference type="SUPFAM" id="SSF51246">
    <property type="entry name" value="Rudiment single hybrid motif"/>
    <property type="match status" value="1"/>
</dbReference>
<dbReference type="GO" id="GO:0005524">
    <property type="term" value="F:ATP binding"/>
    <property type="evidence" value="ECO:0007669"/>
    <property type="project" value="UniProtKB-UniRule"/>
</dbReference>
<dbReference type="Gene3D" id="2.40.50.100">
    <property type="match status" value="1"/>
</dbReference>
<dbReference type="InterPro" id="IPR011761">
    <property type="entry name" value="ATP-grasp"/>
</dbReference>
<dbReference type="OrthoDB" id="196847at2759"/>
<dbReference type="Pfam" id="PF02436">
    <property type="entry name" value="PYC_OADA"/>
    <property type="match status" value="1"/>
</dbReference>
<dbReference type="PROSITE" id="PS50979">
    <property type="entry name" value="BC"/>
    <property type="match status" value="1"/>
</dbReference>
<dbReference type="PROSITE" id="PS50975">
    <property type="entry name" value="ATP_GRASP"/>
    <property type="match status" value="1"/>
</dbReference>
<evidence type="ECO:0000256" key="15">
    <source>
        <dbReference type="PIRSR" id="PIRSR001594-4"/>
    </source>
</evidence>
<dbReference type="InterPro" id="IPR055268">
    <property type="entry name" value="PCB-like"/>
</dbReference>
<feature type="domain" description="Pyruvate carboxyltransferase" evidence="19">
    <location>
        <begin position="589"/>
        <end position="858"/>
    </location>
</feature>
<evidence type="ECO:0000313" key="20">
    <source>
        <dbReference type="EMBL" id="CEM35000.1"/>
    </source>
</evidence>
<evidence type="ECO:0000256" key="8">
    <source>
        <dbReference type="ARBA" id="ARBA00022840"/>
    </source>
</evidence>
<evidence type="ECO:0000256" key="1">
    <source>
        <dbReference type="ARBA" id="ARBA00001953"/>
    </source>
</evidence>
<evidence type="ECO:0000259" key="17">
    <source>
        <dbReference type="PROSITE" id="PS50975"/>
    </source>
</evidence>
<dbReference type="InterPro" id="IPR016185">
    <property type="entry name" value="PreATP-grasp_dom_sf"/>
</dbReference>
<dbReference type="Proteomes" id="UP000041254">
    <property type="component" value="Unassembled WGS sequence"/>
</dbReference>
<dbReference type="InterPro" id="IPR000089">
    <property type="entry name" value="Biotin_lipoyl"/>
</dbReference>
<keyword evidence="5 11" id="KW-0436">Ligase</keyword>
<evidence type="ECO:0000256" key="14">
    <source>
        <dbReference type="PIRSR" id="PIRSR001594-3"/>
    </source>
</evidence>
<dbReference type="InterPro" id="IPR005481">
    <property type="entry name" value="BC-like_N"/>
</dbReference>
<dbReference type="UniPathway" id="UPA00138"/>
<dbReference type="SMART" id="SM00878">
    <property type="entry name" value="Biotin_carb_C"/>
    <property type="match status" value="1"/>
</dbReference>
<evidence type="ECO:0000256" key="5">
    <source>
        <dbReference type="ARBA" id="ARBA00022598"/>
    </source>
</evidence>
<comment type="pathway">
    <text evidence="2">Carbohydrate biosynthesis; gluconeogenesis.</text>
</comment>
<dbReference type="InterPro" id="IPR000891">
    <property type="entry name" value="PYR_CT"/>
</dbReference>
<dbReference type="FunFam" id="2.40.50.100:FF:000003">
    <property type="entry name" value="Acetyl-CoA carboxylase biotin carboxyl carrier protein"/>
    <property type="match status" value="1"/>
</dbReference>
<dbReference type="EMBL" id="CDMY01000840">
    <property type="protein sequence ID" value="CEM35000.1"/>
    <property type="molecule type" value="Genomic_DNA"/>
</dbReference>
<feature type="domain" description="ATP-grasp" evidence="17">
    <location>
        <begin position="156"/>
        <end position="353"/>
    </location>
</feature>
<dbReference type="PANTHER" id="PTHR43778:SF2">
    <property type="entry name" value="PYRUVATE CARBOXYLASE, MITOCHONDRIAL"/>
    <property type="match status" value="1"/>
</dbReference>
<dbReference type="PROSITE" id="PS00188">
    <property type="entry name" value="BIOTIN"/>
    <property type="match status" value="1"/>
</dbReference>
<dbReference type="NCBIfam" id="NF006761">
    <property type="entry name" value="PRK09282.1"/>
    <property type="match status" value="1"/>
</dbReference>
<dbReference type="GO" id="GO:0046872">
    <property type="term" value="F:metal ion binding"/>
    <property type="evidence" value="ECO:0007669"/>
    <property type="project" value="UniProtKB-KW"/>
</dbReference>
<gene>
    <name evidence="20" type="ORF">Vbra_18793</name>
</gene>
<dbReference type="FunFam" id="3.20.20.70:FF:000033">
    <property type="entry name" value="Pyruvate carboxylase"/>
    <property type="match status" value="1"/>
</dbReference>
<dbReference type="Pfam" id="PF02786">
    <property type="entry name" value="CPSase_L_D2"/>
    <property type="match status" value="1"/>
</dbReference>
<dbReference type="SUPFAM" id="SSF51230">
    <property type="entry name" value="Single hybrid motif"/>
    <property type="match status" value="1"/>
</dbReference>
<feature type="binding site" description="via carbamate group" evidence="14">
    <location>
        <position position="767"/>
    </location>
    <ligand>
        <name>Mn(2+)</name>
        <dbReference type="ChEBI" id="CHEBI:29035"/>
    </ligand>
</feature>
<evidence type="ECO:0000256" key="4">
    <source>
        <dbReference type="ARBA" id="ARBA00022432"/>
    </source>
</evidence>
<evidence type="ECO:0000259" key="18">
    <source>
        <dbReference type="PROSITE" id="PS50979"/>
    </source>
</evidence>
<dbReference type="Gene3D" id="3.30.470.20">
    <property type="entry name" value="ATP-grasp fold, B domain"/>
    <property type="match status" value="1"/>
</dbReference>
<evidence type="ECO:0000259" key="16">
    <source>
        <dbReference type="PROSITE" id="PS50968"/>
    </source>
</evidence>
<evidence type="ECO:0000313" key="21">
    <source>
        <dbReference type="Proteomes" id="UP000041254"/>
    </source>
</evidence>
<dbReference type="STRING" id="1169540.A0A0G4GW83"/>
<dbReference type="FunFam" id="3.40.50.20:FF:000010">
    <property type="entry name" value="Propionyl-CoA carboxylase subunit alpha"/>
    <property type="match status" value="1"/>
</dbReference>
<dbReference type="GO" id="GO:0006094">
    <property type="term" value="P:gluconeogenesis"/>
    <property type="evidence" value="ECO:0007669"/>
    <property type="project" value="UniProtKB-UniPathway"/>
</dbReference>
<evidence type="ECO:0000259" key="19">
    <source>
        <dbReference type="PROSITE" id="PS50991"/>
    </source>
</evidence>
<accession>A0A0G4GW83</accession>
<feature type="modified residue" description="N6-carboxylysine" evidence="15">
    <location>
        <position position="767"/>
    </location>
</feature>
<evidence type="ECO:0000256" key="10">
    <source>
        <dbReference type="ARBA" id="ARBA00023268"/>
    </source>
</evidence>
<comment type="catalytic activity">
    <reaction evidence="11">
        <text>hydrogencarbonate + pyruvate + ATP = oxaloacetate + ADP + phosphate + H(+)</text>
        <dbReference type="Rhea" id="RHEA:20844"/>
        <dbReference type="ChEBI" id="CHEBI:15361"/>
        <dbReference type="ChEBI" id="CHEBI:15378"/>
        <dbReference type="ChEBI" id="CHEBI:16452"/>
        <dbReference type="ChEBI" id="CHEBI:17544"/>
        <dbReference type="ChEBI" id="CHEBI:30616"/>
        <dbReference type="ChEBI" id="CHEBI:43474"/>
        <dbReference type="ChEBI" id="CHEBI:456216"/>
        <dbReference type="EC" id="6.4.1.1"/>
    </reaction>
</comment>
<feature type="binding site" evidence="13">
    <location>
        <position position="670"/>
    </location>
    <ligand>
        <name>substrate</name>
    </ligand>
</feature>
<dbReference type="AlphaFoldDB" id="A0A0G4GW83"/>
<feature type="active site" evidence="12">
    <location>
        <position position="328"/>
    </location>
</feature>
<comment type="function">
    <text evidence="11">Catalyzes a 2-step reaction, involving the ATP-dependent carboxylation of the covalently attached biotin in the first step and the transfer of the carboxyl group to pyruvate in the second.</text>
</comment>
<dbReference type="SUPFAM" id="SSF56059">
    <property type="entry name" value="Glutathione synthetase ATP-binding domain-like"/>
    <property type="match status" value="1"/>
</dbReference>
<feature type="binding site" evidence="13">
    <location>
        <position position="934"/>
    </location>
    <ligand>
        <name>substrate</name>
    </ligand>
</feature>
<feature type="binding site" evidence="14">
    <location>
        <position position="797"/>
    </location>
    <ligand>
        <name>Mn(2+)</name>
        <dbReference type="ChEBI" id="CHEBI:29035"/>
    </ligand>
</feature>
<feature type="binding site" evidence="13">
    <location>
        <position position="152"/>
    </location>
    <ligand>
        <name>ATP</name>
        <dbReference type="ChEBI" id="CHEBI:30616"/>
    </ligand>
</feature>
<protein>
    <recommendedName>
        <fullName evidence="3 11">Pyruvate carboxylase</fullName>
        <ecNumber evidence="3 11">6.4.1.1</ecNumber>
    </recommendedName>
</protein>
<keyword evidence="10" id="KW-0511">Multifunctional enzyme</keyword>
<feature type="domain" description="Lipoyl-binding" evidence="16">
    <location>
        <begin position="1124"/>
        <end position="1203"/>
    </location>
</feature>
<dbReference type="Pfam" id="PF00682">
    <property type="entry name" value="HMGL-like"/>
    <property type="match status" value="1"/>
</dbReference>
<dbReference type="PIRSF" id="PIRSF001594">
    <property type="entry name" value="Pyruv_carbox"/>
    <property type="match status" value="1"/>
</dbReference>
<evidence type="ECO:0000256" key="7">
    <source>
        <dbReference type="ARBA" id="ARBA00022741"/>
    </source>
</evidence>
<dbReference type="Pfam" id="PF00289">
    <property type="entry name" value="Biotin_carb_N"/>
    <property type="match status" value="1"/>
</dbReference>
<dbReference type="PhylomeDB" id="A0A0G4GW83"/>
<keyword evidence="9 11" id="KW-0092">Biotin</keyword>
<dbReference type="VEuPathDB" id="CryptoDB:Vbra_18793"/>
<dbReference type="InterPro" id="IPR011053">
    <property type="entry name" value="Single_hybrid_motif"/>
</dbReference>
<feature type="binding site" evidence="14">
    <location>
        <position position="598"/>
    </location>
    <ligand>
        <name>Mn(2+)</name>
        <dbReference type="ChEBI" id="CHEBI:29035"/>
    </ligand>
</feature>
<dbReference type="InterPro" id="IPR011054">
    <property type="entry name" value="Rudment_hybrid_motif"/>
</dbReference>
<feature type="domain" description="Biotin carboxylation" evidence="18">
    <location>
        <begin position="36"/>
        <end position="486"/>
    </location>
</feature>
<evidence type="ECO:0000256" key="2">
    <source>
        <dbReference type="ARBA" id="ARBA00004742"/>
    </source>
</evidence>
<dbReference type="InterPro" id="IPR001882">
    <property type="entry name" value="Biotin_BS"/>
</dbReference>
<name>A0A0G4GW83_VITBC</name>
<keyword evidence="21" id="KW-1185">Reference proteome</keyword>
<dbReference type="FunFam" id="3.30.1490.20:FF:000018">
    <property type="entry name" value="Biotin carboxylase"/>
    <property type="match status" value="1"/>
</dbReference>
<feature type="modified residue" description="N6-biotinyllysine" evidence="15">
    <location>
        <position position="1169"/>
    </location>
</feature>
<evidence type="ECO:0000256" key="12">
    <source>
        <dbReference type="PIRSR" id="PIRSR001594-1"/>
    </source>
</evidence>
<reference evidence="20 21" key="1">
    <citation type="submission" date="2014-11" db="EMBL/GenBank/DDBJ databases">
        <authorList>
            <person name="Zhu J."/>
            <person name="Qi W."/>
            <person name="Song R."/>
        </authorList>
    </citation>
    <scope>NUCLEOTIDE SEQUENCE [LARGE SCALE GENOMIC DNA]</scope>
</reference>
<dbReference type="InterPro" id="IPR011764">
    <property type="entry name" value="Biotin_carboxylation_dom"/>
</dbReference>
<evidence type="ECO:0000256" key="9">
    <source>
        <dbReference type="ARBA" id="ARBA00023267"/>
    </source>
</evidence>
<dbReference type="PROSITE" id="PS50991">
    <property type="entry name" value="PYR_CT"/>
    <property type="match status" value="1"/>
</dbReference>
<dbReference type="CDD" id="cd07937">
    <property type="entry name" value="DRE_TIM_PC_TC_5S"/>
    <property type="match status" value="1"/>
</dbReference>
<keyword evidence="7 11" id="KW-0547">Nucleotide-binding</keyword>
<comment type="cofactor">
    <cofactor evidence="1 11">
        <name>biotin</name>
        <dbReference type="ChEBI" id="CHEBI:57586"/>
    </cofactor>
</comment>
<proteinExistence type="predicted"/>
<feature type="binding site" evidence="14">
    <location>
        <position position="799"/>
    </location>
    <ligand>
        <name>Mn(2+)</name>
        <dbReference type="ChEBI" id="CHEBI:29035"/>
    </ligand>
</feature>
<sequence length="1203" mass="132483">MLRRHLLMARRPLWPSFLRAFSTTVGATTTERQCRPIKKLLIANRGEIAVRICRAAKERGIQTVGIYAKEDSQALHRVVMDRSFVVGERLAPVAAYLHYPEIIKIAEQQGIDAIHPGYGFLSENAHFAKAVEDADIMFIGPHPHIVHQMGDKVEARKIAIAAGVPVVPGTEKPIEDVNEAVKVIEEIGCPVMLKAAYGGGGRGMRRVFSMAEAREAFERATSEAKSAFGNGAMFVEKLIQGGRHIEVQIMGDHYGNVVHLFERDCTVQRRHQKVVEIAPAPFLTNEIREKILADAVKLAKHVGYQNAGTVEFLLDKDDRHYFIEVNARLQVEHTVTEQVTSRDLVKTQFAVREGATLPALGLTQDNLHCNGVAIQCRVTTEDSQRNFTPSTGRVDLYAPATGLGVRLDAALAASGAVITPHFDSLLVKVITSGKDFPEALGRTVRAMKETRIRGVVTNIPFILNVLSHEKFKTGQATVQFIDDHPELCNYDPFDLSSQNLCRYLAEVAVNGPQTSLVNPDVLPDRTPAHPPHIEAAHHMRLPQGGGSWAGAPERLAGHGPGDVPRGYKNLLDELGPEDFARVIRSESRPLLTDTTMRDAHQSLFATRMRTHDMLKVAPAIAHTLPQLFSLENWGGATFDVSYRFLRESPWKRLELLREAIPNIPFQMLLRGANAVGYTAYPDNAVHKFCDEAVKYGMDIFRIFDSLNYLDNLKLGIQAVGAAGGVVEAAISYTGNVMDRDRKPYTLDYYMDLARKLVDEKIHILAIKDMAGLLTPGAAALLVGSLRQEFPNMPIHVHTHDTGGVGVASVVAAAQSGADIVDTCMDSMSGLTSQPSMGAVVASLQHTQFDSGMHLREMAPINDYWEKVRRFYAPFDCTTTLKSGSSEVYVHEIPGGQYTNLHMQAWSLGMADKWHDIKKAYTDANMLMGDLIKVTPSSKVVGDMAQFMVQNGVTPDNILEKADSLSFPQSVVEFFQGYIGQPPFGFPEPLRTKVLKGAKPVEGRPGAHLPPVDWGHLRAGLEEKHGRKFSEADLVSSVMYPKVFDEYQEFRKKFGDVSVLPTPHYFVGCDPGEDITVDMAGREVHLKYIAKTHVLSDGTREVYFEVMGLPRSVTVKDQTAKAEIKANVKAETSDLKQIGAPMPGNILSYKVGETHHVKKGDPLVILSAMKMETVVVAPCAGEVASIPLRDGDKIEAGDLLLRLK</sequence>
<dbReference type="GO" id="GO:0005737">
    <property type="term" value="C:cytoplasm"/>
    <property type="evidence" value="ECO:0007669"/>
    <property type="project" value="TreeGrafter"/>
</dbReference>
<feature type="binding site" evidence="13">
    <location>
        <position position="271"/>
    </location>
    <ligand>
        <name>ATP</name>
        <dbReference type="ChEBI" id="CHEBI:30616"/>
    </ligand>
</feature>
<organism evidence="20 21">
    <name type="scientific">Vitrella brassicaformis (strain CCMP3155)</name>
    <dbReference type="NCBI Taxonomy" id="1169540"/>
    <lineage>
        <taxon>Eukaryota</taxon>
        <taxon>Sar</taxon>
        <taxon>Alveolata</taxon>
        <taxon>Colpodellida</taxon>
        <taxon>Vitrellaceae</taxon>
        <taxon>Vitrella</taxon>
    </lineage>
</organism>
<keyword evidence="6 14" id="KW-0479">Metal-binding</keyword>
<keyword evidence="4" id="KW-0312">Gluconeogenesis</keyword>